<protein>
    <recommendedName>
        <fullName evidence="3">Transmembrane protein</fullName>
    </recommendedName>
</protein>
<evidence type="ECO:0000313" key="2">
    <source>
        <dbReference type="EMBL" id="RHN82282.1"/>
    </source>
</evidence>
<dbReference type="AlphaFoldDB" id="A0A396JXL0"/>
<keyword evidence="1" id="KW-1133">Transmembrane helix</keyword>
<sequence length="138" mass="15798">MCLNNQLPISQCTLIHAHSLKCLDEASLFLSMIYFYEVLVIVGITCFHIIPYHFLLNSSPNFISNDFYYIISSGHAAYICDAQQSVFEIIVLFIQILQVITSYLSLSMKTILNDHINTVEVKNKTACCQFYTPIYLLI</sequence>
<reference evidence="2" key="1">
    <citation type="journal article" date="2018" name="Nat. Plants">
        <title>Whole-genome landscape of Medicago truncatula symbiotic genes.</title>
        <authorList>
            <person name="Pecrix Y."/>
            <person name="Gamas P."/>
            <person name="Carrere S."/>
        </authorList>
    </citation>
    <scope>NUCLEOTIDE SEQUENCE</scope>
    <source>
        <tissue evidence="2">Leaves</tissue>
    </source>
</reference>
<evidence type="ECO:0008006" key="3">
    <source>
        <dbReference type="Google" id="ProtNLM"/>
    </source>
</evidence>
<proteinExistence type="predicted"/>
<keyword evidence="1" id="KW-0472">Membrane</keyword>
<feature type="transmembrane region" description="Helical" evidence="1">
    <location>
        <begin position="28"/>
        <end position="50"/>
    </location>
</feature>
<evidence type="ECO:0000256" key="1">
    <source>
        <dbReference type="SAM" id="Phobius"/>
    </source>
</evidence>
<dbReference type="EMBL" id="PSQE01000001">
    <property type="protein sequence ID" value="RHN82282.1"/>
    <property type="molecule type" value="Genomic_DNA"/>
</dbReference>
<feature type="transmembrane region" description="Helical" evidence="1">
    <location>
        <begin position="86"/>
        <end position="106"/>
    </location>
</feature>
<dbReference type="Proteomes" id="UP000265566">
    <property type="component" value="Chromosome 1"/>
</dbReference>
<dbReference type="Gramene" id="rna6432">
    <property type="protein sequence ID" value="RHN82282.1"/>
    <property type="gene ID" value="gene6432"/>
</dbReference>
<comment type="caution">
    <text evidence="2">The sequence shown here is derived from an EMBL/GenBank/DDBJ whole genome shotgun (WGS) entry which is preliminary data.</text>
</comment>
<organism evidence="2">
    <name type="scientific">Medicago truncatula</name>
    <name type="common">Barrel medic</name>
    <name type="synonym">Medicago tribuloides</name>
    <dbReference type="NCBI Taxonomy" id="3880"/>
    <lineage>
        <taxon>Eukaryota</taxon>
        <taxon>Viridiplantae</taxon>
        <taxon>Streptophyta</taxon>
        <taxon>Embryophyta</taxon>
        <taxon>Tracheophyta</taxon>
        <taxon>Spermatophyta</taxon>
        <taxon>Magnoliopsida</taxon>
        <taxon>eudicotyledons</taxon>
        <taxon>Gunneridae</taxon>
        <taxon>Pentapetalae</taxon>
        <taxon>rosids</taxon>
        <taxon>fabids</taxon>
        <taxon>Fabales</taxon>
        <taxon>Fabaceae</taxon>
        <taxon>Papilionoideae</taxon>
        <taxon>50 kb inversion clade</taxon>
        <taxon>NPAAA clade</taxon>
        <taxon>Hologalegina</taxon>
        <taxon>IRL clade</taxon>
        <taxon>Trifolieae</taxon>
        <taxon>Medicago</taxon>
    </lineage>
</organism>
<accession>A0A396JXL0</accession>
<gene>
    <name evidence="2" type="ORF">MtrunA17_Chr1g0208251</name>
</gene>
<keyword evidence="1" id="KW-0812">Transmembrane</keyword>
<name>A0A396JXL0_MEDTR</name>